<dbReference type="Proteomes" id="UP000287651">
    <property type="component" value="Unassembled WGS sequence"/>
</dbReference>
<name>A0A426XCV2_ENSVE</name>
<reference evidence="1 2" key="1">
    <citation type="journal article" date="2014" name="Agronomy (Basel)">
        <title>A Draft Genome Sequence for Ensete ventricosum, the Drought-Tolerant Tree Against Hunger.</title>
        <authorList>
            <person name="Harrison J."/>
            <person name="Moore K.A."/>
            <person name="Paszkiewicz K."/>
            <person name="Jones T."/>
            <person name="Grant M."/>
            <person name="Ambacheew D."/>
            <person name="Muzemil S."/>
            <person name="Studholme D.J."/>
        </authorList>
    </citation>
    <scope>NUCLEOTIDE SEQUENCE [LARGE SCALE GENOMIC DNA]</scope>
</reference>
<evidence type="ECO:0000313" key="1">
    <source>
        <dbReference type="EMBL" id="RRT37311.1"/>
    </source>
</evidence>
<proteinExistence type="predicted"/>
<comment type="caution">
    <text evidence="1">The sequence shown here is derived from an EMBL/GenBank/DDBJ whole genome shotgun (WGS) entry which is preliminary data.</text>
</comment>
<gene>
    <name evidence="1" type="ORF">B296_00049421</name>
</gene>
<organism evidence="1 2">
    <name type="scientific">Ensete ventricosum</name>
    <name type="common">Abyssinian banana</name>
    <name type="synonym">Musa ensete</name>
    <dbReference type="NCBI Taxonomy" id="4639"/>
    <lineage>
        <taxon>Eukaryota</taxon>
        <taxon>Viridiplantae</taxon>
        <taxon>Streptophyta</taxon>
        <taxon>Embryophyta</taxon>
        <taxon>Tracheophyta</taxon>
        <taxon>Spermatophyta</taxon>
        <taxon>Magnoliopsida</taxon>
        <taxon>Liliopsida</taxon>
        <taxon>Zingiberales</taxon>
        <taxon>Musaceae</taxon>
        <taxon>Ensete</taxon>
    </lineage>
</organism>
<dbReference type="AlphaFoldDB" id="A0A426XCV2"/>
<dbReference type="EMBL" id="AMZH03022437">
    <property type="protein sequence ID" value="RRT37311.1"/>
    <property type="molecule type" value="Genomic_DNA"/>
</dbReference>
<protein>
    <submittedName>
        <fullName evidence="1">Uncharacterized protein</fullName>
    </submittedName>
</protein>
<sequence length="117" mass="12566">MWLPFPEALVLPTIGTTTMGGHCICKLSQLKQLGLADRAANCIDTVVVFDVVAEESTRLGSSRVRKLIHVGLEWGVRLNSGLRLGNLNLGLILGYASRVLNEGLVRVGGARRDPSDA</sequence>
<accession>A0A426XCV2</accession>
<evidence type="ECO:0000313" key="2">
    <source>
        <dbReference type="Proteomes" id="UP000287651"/>
    </source>
</evidence>